<protein>
    <submittedName>
        <fullName evidence="1">Uncharacterized protein</fullName>
    </submittedName>
</protein>
<evidence type="ECO:0000313" key="1">
    <source>
        <dbReference type="EMBL" id="JAH58390.1"/>
    </source>
</evidence>
<sequence length="52" mass="6009">MGHWLLGCGYIKYIKLISKLSFCDNHLQHYWYHQLPIASACILCNSANAIQQ</sequence>
<proteinExistence type="predicted"/>
<name>A0A0E9TZN9_ANGAN</name>
<dbReference type="EMBL" id="GBXM01050187">
    <property type="protein sequence ID" value="JAH58390.1"/>
    <property type="molecule type" value="Transcribed_RNA"/>
</dbReference>
<dbReference type="AlphaFoldDB" id="A0A0E9TZN9"/>
<reference evidence="1" key="1">
    <citation type="submission" date="2014-11" db="EMBL/GenBank/DDBJ databases">
        <authorList>
            <person name="Amaro Gonzalez C."/>
        </authorList>
    </citation>
    <scope>NUCLEOTIDE SEQUENCE</scope>
</reference>
<accession>A0A0E9TZN9</accession>
<organism evidence="1">
    <name type="scientific">Anguilla anguilla</name>
    <name type="common">European freshwater eel</name>
    <name type="synonym">Muraena anguilla</name>
    <dbReference type="NCBI Taxonomy" id="7936"/>
    <lineage>
        <taxon>Eukaryota</taxon>
        <taxon>Metazoa</taxon>
        <taxon>Chordata</taxon>
        <taxon>Craniata</taxon>
        <taxon>Vertebrata</taxon>
        <taxon>Euteleostomi</taxon>
        <taxon>Actinopterygii</taxon>
        <taxon>Neopterygii</taxon>
        <taxon>Teleostei</taxon>
        <taxon>Anguilliformes</taxon>
        <taxon>Anguillidae</taxon>
        <taxon>Anguilla</taxon>
    </lineage>
</organism>
<reference evidence="1" key="2">
    <citation type="journal article" date="2015" name="Fish Shellfish Immunol.">
        <title>Early steps in the European eel (Anguilla anguilla)-Vibrio vulnificus interaction in the gills: Role of the RtxA13 toxin.</title>
        <authorList>
            <person name="Callol A."/>
            <person name="Pajuelo D."/>
            <person name="Ebbesson L."/>
            <person name="Teles M."/>
            <person name="MacKenzie S."/>
            <person name="Amaro C."/>
        </authorList>
    </citation>
    <scope>NUCLEOTIDE SEQUENCE</scope>
</reference>